<dbReference type="CDD" id="cd07385">
    <property type="entry name" value="MPP_YkuE_C"/>
    <property type="match status" value="1"/>
</dbReference>
<keyword evidence="3" id="KW-0812">Transmembrane</keyword>
<dbReference type="InterPro" id="IPR004843">
    <property type="entry name" value="Calcineurin-like_PHP"/>
</dbReference>
<dbReference type="Proteomes" id="UP000180246">
    <property type="component" value="Unassembled WGS sequence"/>
</dbReference>
<evidence type="ECO:0000256" key="3">
    <source>
        <dbReference type="SAM" id="Phobius"/>
    </source>
</evidence>
<feature type="transmembrane region" description="Helical" evidence="3">
    <location>
        <begin position="67"/>
        <end position="88"/>
    </location>
</feature>
<evidence type="ECO:0000313" key="6">
    <source>
        <dbReference type="Proteomes" id="UP000180246"/>
    </source>
</evidence>
<evidence type="ECO:0000259" key="4">
    <source>
        <dbReference type="Pfam" id="PF00149"/>
    </source>
</evidence>
<dbReference type="InterPro" id="IPR051158">
    <property type="entry name" value="Metallophosphoesterase_sf"/>
</dbReference>
<evidence type="ECO:0000256" key="1">
    <source>
        <dbReference type="ARBA" id="ARBA00022723"/>
    </source>
</evidence>
<name>A0A1S2N6M6_9BURK</name>
<feature type="transmembrane region" description="Helical" evidence="3">
    <location>
        <begin position="37"/>
        <end position="55"/>
    </location>
</feature>
<keyword evidence="3" id="KW-0472">Membrane</keyword>
<accession>A0A1S2N6M6</accession>
<comment type="caution">
    <text evidence="5">The sequence shown here is derived from an EMBL/GenBank/DDBJ whole genome shotgun (WGS) entry which is preliminary data.</text>
</comment>
<organism evidence="5 6">
    <name type="scientific">Massilia timonae</name>
    <dbReference type="NCBI Taxonomy" id="47229"/>
    <lineage>
        <taxon>Bacteria</taxon>
        <taxon>Pseudomonadati</taxon>
        <taxon>Pseudomonadota</taxon>
        <taxon>Betaproteobacteria</taxon>
        <taxon>Burkholderiales</taxon>
        <taxon>Oxalobacteraceae</taxon>
        <taxon>Telluria group</taxon>
        <taxon>Massilia</taxon>
    </lineage>
</organism>
<feature type="domain" description="Calcineurin-like phosphoesterase" evidence="4">
    <location>
        <begin position="154"/>
        <end position="321"/>
    </location>
</feature>
<dbReference type="AlphaFoldDB" id="A0A1S2N6M6"/>
<dbReference type="PANTHER" id="PTHR31302:SF31">
    <property type="entry name" value="PHOSPHODIESTERASE YAEI"/>
    <property type="match status" value="1"/>
</dbReference>
<dbReference type="Gene3D" id="3.60.21.10">
    <property type="match status" value="1"/>
</dbReference>
<dbReference type="GO" id="GO:0009245">
    <property type="term" value="P:lipid A biosynthetic process"/>
    <property type="evidence" value="ECO:0007669"/>
    <property type="project" value="TreeGrafter"/>
</dbReference>
<dbReference type="InterPro" id="IPR029052">
    <property type="entry name" value="Metallo-depent_PP-like"/>
</dbReference>
<reference evidence="5 6" key="1">
    <citation type="submission" date="2014-10" db="EMBL/GenBank/DDBJ databases">
        <authorList>
            <person name="Seo M.-J."/>
            <person name="Seok Y.J."/>
            <person name="Cha I.-T."/>
        </authorList>
    </citation>
    <scope>NUCLEOTIDE SEQUENCE [LARGE SCALE GENOMIC DNA]</scope>
    <source>
        <strain evidence="5 6">NEU</strain>
    </source>
</reference>
<dbReference type="PANTHER" id="PTHR31302">
    <property type="entry name" value="TRANSMEMBRANE PROTEIN WITH METALLOPHOSPHOESTERASE DOMAIN-RELATED"/>
    <property type="match status" value="1"/>
</dbReference>
<dbReference type="GO" id="GO:0008758">
    <property type="term" value="F:UDP-2,3-diacylglucosamine hydrolase activity"/>
    <property type="evidence" value="ECO:0007669"/>
    <property type="project" value="TreeGrafter"/>
</dbReference>
<dbReference type="Pfam" id="PF00149">
    <property type="entry name" value="Metallophos"/>
    <property type="match status" value="1"/>
</dbReference>
<feature type="transmembrane region" description="Helical" evidence="3">
    <location>
        <begin position="108"/>
        <end position="127"/>
    </location>
</feature>
<evidence type="ECO:0000313" key="5">
    <source>
        <dbReference type="EMBL" id="OIJ40711.1"/>
    </source>
</evidence>
<keyword evidence="3" id="KW-1133">Transmembrane helix</keyword>
<keyword evidence="1" id="KW-0479">Metal-binding</keyword>
<evidence type="ECO:0000256" key="2">
    <source>
        <dbReference type="ARBA" id="ARBA00022801"/>
    </source>
</evidence>
<dbReference type="RefSeq" id="WP_071363131.1">
    <property type="nucleotide sequence ID" value="NZ_JRYB01000001.1"/>
</dbReference>
<dbReference type="GO" id="GO:0046872">
    <property type="term" value="F:metal ion binding"/>
    <property type="evidence" value="ECO:0007669"/>
    <property type="project" value="UniProtKB-KW"/>
</dbReference>
<dbReference type="SUPFAM" id="SSF56300">
    <property type="entry name" value="Metallo-dependent phosphatases"/>
    <property type="match status" value="1"/>
</dbReference>
<proteinExistence type="predicted"/>
<feature type="transmembrane region" description="Helical" evidence="3">
    <location>
        <begin position="7"/>
        <end position="25"/>
    </location>
</feature>
<keyword evidence="2" id="KW-0378">Hydrolase</keyword>
<sequence length="378" mass="40707">MRPSRSFVVVLSLLVLLLVYIGMRLLPDLGLTLSGNAFAILLLGLVGALVPVGLMSSSLRRRRWSNLVAWLGLLSMGLFSSLLVATLLRDLVLLALLPFGALTPAITHGSALAVPLVALAVTVVGYVNARRVARVVKVDVPIRDLPAELHGYAIAQISDIHVGPTIKRPYLNAIVNKVNKLGADAIAVTGDLVDGSVQRLAMHTEPLARLQASDGVFFVTGNHEYYSGALEWIAEVRRLGLTVLMNEHVVRRRGGAALMIAGVADYTAHHFHPEHKSDPQRAVHGAPPGVGVKVLLAHQPRSAPEAAAAGFDLQLSGHTHGGQFFPWNLFVPLQQPFVAGLNRVRDMWVYTSRGTGYWGPPKRFGAPSEITLVRLVPA</sequence>
<gene>
    <name evidence="5" type="ORF">LO55_4470</name>
</gene>
<protein>
    <submittedName>
        <fullName evidence="5">Calcineurin-like phosphoesterase family protein</fullName>
    </submittedName>
</protein>
<dbReference type="GO" id="GO:0016020">
    <property type="term" value="C:membrane"/>
    <property type="evidence" value="ECO:0007669"/>
    <property type="project" value="GOC"/>
</dbReference>
<dbReference type="EMBL" id="JRYB01000001">
    <property type="protein sequence ID" value="OIJ40711.1"/>
    <property type="molecule type" value="Genomic_DNA"/>
</dbReference>